<dbReference type="PANTHER" id="PTHR47424">
    <property type="entry name" value="REGULATORY PROTEIN GAL4"/>
    <property type="match status" value="1"/>
</dbReference>
<dbReference type="CDD" id="cd00067">
    <property type="entry name" value="GAL4"/>
    <property type="match status" value="1"/>
</dbReference>
<dbReference type="GO" id="GO:0000981">
    <property type="term" value="F:DNA-binding transcription factor activity, RNA polymerase II-specific"/>
    <property type="evidence" value="ECO:0007669"/>
    <property type="project" value="InterPro"/>
</dbReference>
<dbReference type="Gene3D" id="4.10.240.10">
    <property type="entry name" value="Zn(2)-C6 fungal-type DNA-binding domain"/>
    <property type="match status" value="1"/>
</dbReference>
<keyword evidence="4" id="KW-0539">Nucleus</keyword>
<dbReference type="EMBL" id="ML978132">
    <property type="protein sequence ID" value="KAF2095117.1"/>
    <property type="molecule type" value="Genomic_DNA"/>
</dbReference>
<sequence length="688" mass="75903">MPKPDHLRKRSRYVAQACDRCKTAKVRCDGGLPCAYCRARDAGGCRYNTARFPIHAPSRGGEENIAVPASVSALLQQQTEKLDFLIQRMTVLDKASNGNLHPSSTTDTGLSTPKQPLPLFQSSTSSFFCFDLLDTNLKPREHHTPESDQLPYRTSFSILQGEILDGESSVISGNESEATGSTSSGVHDPIDELGGSDVVRLMHIYQDMIGFMYPILDFGQLVRAAEKVFGTVASSRTDFPGVVNPGPPQMDGSDMALLKMIIAIALAVENEAHAALAGYVYQSLRQDVEAMVWNTKVDLKGLVLLTLASLYDFSRSKWRLAWRLISNLTRIILELGLNRLVVLDRSFPDPSDRAQAVNTIWTVYVLDQHLSYALGLSMALRDMNLDPAFPPPVDAPYLTGMIEYARIGGPACDDLLSEIGKRRLEHAKWQESYAFFEYRLSQWEQRIDNDFQLAGDSEQVSESNQLLRTIFQLRANHLRVLIARSFLCANLRTVAPLDIWDTSVNVAANTIHMLAHLDHSGKTYRFQQTQFNYFLIACLGILLLTVTQESSKTAGPSSNGQRIPVSPPTLTKAQQSAMVALNLIYSQSESSRHSRGLWECVRRLACRLNISGYLIPSPPSDSASGIANGMPETAISQRAGTSPAGLGQTGSDWNENMCTAGSDSTFSPFDFTTDLGIIFDNSFFSTNM</sequence>
<evidence type="ECO:0000313" key="7">
    <source>
        <dbReference type="Proteomes" id="UP000799772"/>
    </source>
</evidence>
<evidence type="ECO:0000256" key="3">
    <source>
        <dbReference type="ARBA" id="ARBA00023163"/>
    </source>
</evidence>
<dbReference type="Proteomes" id="UP000799772">
    <property type="component" value="Unassembled WGS sequence"/>
</dbReference>
<accession>A0A9P4IAR2</accession>
<keyword evidence="2" id="KW-0805">Transcription regulation</keyword>
<dbReference type="SUPFAM" id="SSF57701">
    <property type="entry name" value="Zn2/Cys6 DNA-binding domain"/>
    <property type="match status" value="1"/>
</dbReference>
<dbReference type="GO" id="GO:0000435">
    <property type="term" value="P:positive regulation of transcription from RNA polymerase II promoter by galactose"/>
    <property type="evidence" value="ECO:0007669"/>
    <property type="project" value="TreeGrafter"/>
</dbReference>
<evidence type="ECO:0000313" key="6">
    <source>
        <dbReference type="EMBL" id="KAF2095117.1"/>
    </source>
</evidence>
<protein>
    <recommendedName>
        <fullName evidence="5">Zn(2)-C6 fungal-type domain-containing protein</fullName>
    </recommendedName>
</protein>
<dbReference type="InterPro" id="IPR001138">
    <property type="entry name" value="Zn2Cys6_DnaBD"/>
</dbReference>
<dbReference type="GO" id="GO:0008270">
    <property type="term" value="F:zinc ion binding"/>
    <property type="evidence" value="ECO:0007669"/>
    <property type="project" value="InterPro"/>
</dbReference>
<evidence type="ECO:0000256" key="1">
    <source>
        <dbReference type="ARBA" id="ARBA00022723"/>
    </source>
</evidence>
<dbReference type="InterPro" id="IPR036864">
    <property type="entry name" value="Zn2-C6_fun-type_DNA-bd_sf"/>
</dbReference>
<dbReference type="GO" id="GO:0005634">
    <property type="term" value="C:nucleus"/>
    <property type="evidence" value="ECO:0007669"/>
    <property type="project" value="TreeGrafter"/>
</dbReference>
<keyword evidence="7" id="KW-1185">Reference proteome</keyword>
<dbReference type="PROSITE" id="PS50048">
    <property type="entry name" value="ZN2_CY6_FUNGAL_2"/>
    <property type="match status" value="1"/>
</dbReference>
<dbReference type="OrthoDB" id="3971593at2759"/>
<evidence type="ECO:0000256" key="4">
    <source>
        <dbReference type="ARBA" id="ARBA00023242"/>
    </source>
</evidence>
<dbReference type="SMART" id="SM00066">
    <property type="entry name" value="GAL4"/>
    <property type="match status" value="1"/>
</dbReference>
<dbReference type="PANTHER" id="PTHR47424:SF5">
    <property type="entry name" value="ZN(II)2CYS6 TRANSCRIPTION FACTOR (EUROFUNG)"/>
    <property type="match status" value="1"/>
</dbReference>
<feature type="domain" description="Zn(2)-C6 fungal-type" evidence="5">
    <location>
        <begin position="17"/>
        <end position="47"/>
    </location>
</feature>
<dbReference type="GO" id="GO:0006351">
    <property type="term" value="P:DNA-templated transcription"/>
    <property type="evidence" value="ECO:0007669"/>
    <property type="project" value="InterPro"/>
</dbReference>
<dbReference type="PROSITE" id="PS00463">
    <property type="entry name" value="ZN2_CY6_FUNGAL_1"/>
    <property type="match status" value="1"/>
</dbReference>
<keyword evidence="3" id="KW-0804">Transcription</keyword>
<dbReference type="InterPro" id="IPR051127">
    <property type="entry name" value="Fungal_SecMet_Regulators"/>
</dbReference>
<evidence type="ECO:0000259" key="5">
    <source>
        <dbReference type="PROSITE" id="PS50048"/>
    </source>
</evidence>
<dbReference type="GO" id="GO:0000978">
    <property type="term" value="F:RNA polymerase II cis-regulatory region sequence-specific DNA binding"/>
    <property type="evidence" value="ECO:0007669"/>
    <property type="project" value="TreeGrafter"/>
</dbReference>
<dbReference type="AlphaFoldDB" id="A0A9P4IAR2"/>
<organism evidence="6 7">
    <name type="scientific">Rhizodiscina lignyota</name>
    <dbReference type="NCBI Taxonomy" id="1504668"/>
    <lineage>
        <taxon>Eukaryota</taxon>
        <taxon>Fungi</taxon>
        <taxon>Dikarya</taxon>
        <taxon>Ascomycota</taxon>
        <taxon>Pezizomycotina</taxon>
        <taxon>Dothideomycetes</taxon>
        <taxon>Pleosporomycetidae</taxon>
        <taxon>Aulographales</taxon>
        <taxon>Rhizodiscinaceae</taxon>
        <taxon>Rhizodiscina</taxon>
    </lineage>
</organism>
<keyword evidence="1" id="KW-0479">Metal-binding</keyword>
<dbReference type="SMART" id="SM00906">
    <property type="entry name" value="Fungal_trans"/>
    <property type="match status" value="1"/>
</dbReference>
<proteinExistence type="predicted"/>
<name>A0A9P4IAR2_9PEZI</name>
<gene>
    <name evidence="6" type="ORF">NA57DRAFT_59864</name>
</gene>
<comment type="caution">
    <text evidence="6">The sequence shown here is derived from an EMBL/GenBank/DDBJ whole genome shotgun (WGS) entry which is preliminary data.</text>
</comment>
<dbReference type="Pfam" id="PF00172">
    <property type="entry name" value="Zn_clus"/>
    <property type="match status" value="1"/>
</dbReference>
<dbReference type="InterPro" id="IPR007219">
    <property type="entry name" value="XnlR_reg_dom"/>
</dbReference>
<reference evidence="6" key="1">
    <citation type="journal article" date="2020" name="Stud. Mycol.">
        <title>101 Dothideomycetes genomes: a test case for predicting lifestyles and emergence of pathogens.</title>
        <authorList>
            <person name="Haridas S."/>
            <person name="Albert R."/>
            <person name="Binder M."/>
            <person name="Bloem J."/>
            <person name="Labutti K."/>
            <person name="Salamov A."/>
            <person name="Andreopoulos B."/>
            <person name="Baker S."/>
            <person name="Barry K."/>
            <person name="Bills G."/>
            <person name="Bluhm B."/>
            <person name="Cannon C."/>
            <person name="Castanera R."/>
            <person name="Culley D."/>
            <person name="Daum C."/>
            <person name="Ezra D."/>
            <person name="Gonzalez J."/>
            <person name="Henrissat B."/>
            <person name="Kuo A."/>
            <person name="Liang C."/>
            <person name="Lipzen A."/>
            <person name="Lutzoni F."/>
            <person name="Magnuson J."/>
            <person name="Mondo S."/>
            <person name="Nolan M."/>
            <person name="Ohm R."/>
            <person name="Pangilinan J."/>
            <person name="Park H.-J."/>
            <person name="Ramirez L."/>
            <person name="Alfaro M."/>
            <person name="Sun H."/>
            <person name="Tritt A."/>
            <person name="Yoshinaga Y."/>
            <person name="Zwiers L.-H."/>
            <person name="Turgeon B."/>
            <person name="Goodwin S."/>
            <person name="Spatafora J."/>
            <person name="Crous P."/>
            <person name="Grigoriev I."/>
        </authorList>
    </citation>
    <scope>NUCLEOTIDE SEQUENCE</scope>
    <source>
        <strain evidence="6">CBS 133067</strain>
    </source>
</reference>
<evidence type="ECO:0000256" key="2">
    <source>
        <dbReference type="ARBA" id="ARBA00023015"/>
    </source>
</evidence>
<dbReference type="CDD" id="cd12148">
    <property type="entry name" value="fungal_TF_MHR"/>
    <property type="match status" value="1"/>
</dbReference>